<evidence type="ECO:0000256" key="2">
    <source>
        <dbReference type="ARBA" id="ARBA00022643"/>
    </source>
</evidence>
<dbReference type="OrthoDB" id="1643408at2"/>
<keyword evidence="2" id="KW-0288">FMN</keyword>
<comment type="caution">
    <text evidence="5">The sequence shown here is derived from an EMBL/GenBank/DDBJ whole genome shotgun (WGS) entry which is preliminary data.</text>
</comment>
<dbReference type="SUPFAM" id="SSF52218">
    <property type="entry name" value="Flavoproteins"/>
    <property type="match status" value="1"/>
</dbReference>
<dbReference type="PANTHER" id="PTHR43408">
    <property type="entry name" value="FMN REDUCTASE (NADPH)"/>
    <property type="match status" value="1"/>
</dbReference>
<sequence length="181" mass="20078">MSNIVLLSGSPSVSSRSNQVLKYLGGKLEKEFFSVTHISVQDIPLEDLFFGKYDSPTIKKIANQMEQAKGVIIASPVYKAAYTGVLKSLLDILPQDIFKSKPVFPIMTGGSPSHLLAIEYTLKPLIAILKGHSLRGVYILDSQINRDSENPIIDEEINGRINAQVQYFIEAIQEQKLTITQ</sequence>
<evidence type="ECO:0000256" key="1">
    <source>
        <dbReference type="ARBA" id="ARBA00022630"/>
    </source>
</evidence>
<dbReference type="GO" id="GO:0046306">
    <property type="term" value="P:alkanesulfonate catabolic process"/>
    <property type="evidence" value="ECO:0007669"/>
    <property type="project" value="InterPro"/>
</dbReference>
<dbReference type="AlphaFoldDB" id="A0A2V3WGB6"/>
<name>A0A2V3WGB6_9BACI</name>
<dbReference type="Pfam" id="PF03358">
    <property type="entry name" value="FMN_red"/>
    <property type="match status" value="1"/>
</dbReference>
<evidence type="ECO:0000313" key="6">
    <source>
        <dbReference type="Proteomes" id="UP000247978"/>
    </source>
</evidence>
<dbReference type="InterPro" id="IPR029039">
    <property type="entry name" value="Flavoprotein-like_sf"/>
</dbReference>
<dbReference type="InterPro" id="IPR005025">
    <property type="entry name" value="FMN_Rdtase-like_dom"/>
</dbReference>
<keyword evidence="6" id="KW-1185">Reference proteome</keyword>
<feature type="domain" description="NADPH-dependent FMN reductase-like" evidence="4">
    <location>
        <begin position="3"/>
        <end position="140"/>
    </location>
</feature>
<dbReference type="InterPro" id="IPR020048">
    <property type="entry name" value="NADPH-dep_FMN_reduc_SsuE"/>
</dbReference>
<evidence type="ECO:0000259" key="4">
    <source>
        <dbReference type="Pfam" id="PF03358"/>
    </source>
</evidence>
<keyword evidence="3" id="KW-0560">Oxidoreductase</keyword>
<proteinExistence type="predicted"/>
<dbReference type="Proteomes" id="UP000247978">
    <property type="component" value="Unassembled WGS sequence"/>
</dbReference>
<protein>
    <submittedName>
        <fullName evidence="5">SsuE family FMN reductase</fullName>
    </submittedName>
</protein>
<organism evidence="5 6">
    <name type="scientific">Pseudogracilibacillus auburnensis</name>
    <dbReference type="NCBI Taxonomy" id="1494959"/>
    <lineage>
        <taxon>Bacteria</taxon>
        <taxon>Bacillati</taxon>
        <taxon>Bacillota</taxon>
        <taxon>Bacilli</taxon>
        <taxon>Bacillales</taxon>
        <taxon>Bacillaceae</taxon>
        <taxon>Pseudogracilibacillus</taxon>
    </lineage>
</organism>
<dbReference type="InterPro" id="IPR051814">
    <property type="entry name" value="NAD(P)H-dep_FMN_reductase"/>
</dbReference>
<dbReference type="GO" id="GO:0008752">
    <property type="term" value="F:FMN reductase [NAD(P)H] activity"/>
    <property type="evidence" value="ECO:0007669"/>
    <property type="project" value="InterPro"/>
</dbReference>
<dbReference type="NCBIfam" id="TIGR03567">
    <property type="entry name" value="FMN_reduc_SsuE"/>
    <property type="match status" value="1"/>
</dbReference>
<dbReference type="Gene3D" id="3.40.50.360">
    <property type="match status" value="1"/>
</dbReference>
<evidence type="ECO:0000256" key="3">
    <source>
        <dbReference type="ARBA" id="ARBA00023002"/>
    </source>
</evidence>
<accession>A0A2V3WGB6</accession>
<dbReference type="EMBL" id="QJJQ01000004">
    <property type="protein sequence ID" value="PXW87879.1"/>
    <property type="molecule type" value="Genomic_DNA"/>
</dbReference>
<dbReference type="RefSeq" id="WP_110394712.1">
    <property type="nucleotide sequence ID" value="NZ_JADIJL010000007.1"/>
</dbReference>
<evidence type="ECO:0000313" key="5">
    <source>
        <dbReference type="EMBL" id="PXW87879.1"/>
    </source>
</evidence>
<dbReference type="PANTHER" id="PTHR43408:SF1">
    <property type="entry name" value="FMN REDUCTASE (NADPH)"/>
    <property type="match status" value="1"/>
</dbReference>
<keyword evidence="1" id="KW-0285">Flavoprotein</keyword>
<reference evidence="5 6" key="1">
    <citation type="submission" date="2018-05" db="EMBL/GenBank/DDBJ databases">
        <title>Genomic Encyclopedia of Type Strains, Phase IV (KMG-IV): sequencing the most valuable type-strain genomes for metagenomic binning, comparative biology and taxonomic classification.</title>
        <authorList>
            <person name="Goeker M."/>
        </authorList>
    </citation>
    <scope>NUCLEOTIDE SEQUENCE [LARGE SCALE GENOMIC DNA]</scope>
    <source>
        <strain evidence="5 6">DSM 28556</strain>
    </source>
</reference>
<gene>
    <name evidence="5" type="ORF">DFR56_10427</name>
</gene>